<keyword evidence="3" id="KW-1185">Reference proteome</keyword>
<sequence>MPRCGYLRVLGLANRGSRDNRLPPTPYHILNCLMVNHWCGMRHMARPLCPSRHLFRNRLGCLFVGHIPTYLFTIPLGTTSTYPGCGRVSCSAKTTRLPLRRSPKARCARCASNFTRRSSRAGPGHPHWPKEAVSNDSGGGGGRIAIPATASRYERDGGDKPPAAAVIVPSQKPSQHQSIAKSAPVNSPVNTSQLPSHLPNQHPVNCLVSTQSTAAGLCLLSVGLALISSSFRLFVLMASLRTYPPYIDMTVCRTGEKFTKYAVLGDDVVIADQEVARVQLMLDIPYDALAHYVVLEVPDTGFFLGLTFALHLVLRNEMKPRDLHLTQDEFFVTEKVQDYLEWSLLRLWVRDWLKYCHWESTPRYLYLNPSGRKLGGVSGNSFLVQPFGLNQPSKESAADVNKSLEAAPRAKGMRI</sequence>
<protein>
    <submittedName>
        <fullName evidence="2">Uncharacterized protein</fullName>
    </submittedName>
</protein>
<dbReference type="Proteomes" id="UP001293254">
    <property type="component" value="Unassembled WGS sequence"/>
</dbReference>
<evidence type="ECO:0000313" key="2">
    <source>
        <dbReference type="EMBL" id="KAK4414747.1"/>
    </source>
</evidence>
<dbReference type="EMBL" id="JACGWO010000011">
    <property type="protein sequence ID" value="KAK4414747.1"/>
    <property type="molecule type" value="Genomic_DNA"/>
</dbReference>
<reference evidence="2" key="1">
    <citation type="submission" date="2020-06" db="EMBL/GenBank/DDBJ databases">
        <authorList>
            <person name="Li T."/>
            <person name="Hu X."/>
            <person name="Zhang T."/>
            <person name="Song X."/>
            <person name="Zhang H."/>
            <person name="Dai N."/>
            <person name="Sheng W."/>
            <person name="Hou X."/>
            <person name="Wei L."/>
        </authorList>
    </citation>
    <scope>NUCLEOTIDE SEQUENCE</scope>
    <source>
        <strain evidence="2">3651</strain>
        <tissue evidence="2">Leaf</tissue>
    </source>
</reference>
<evidence type="ECO:0000313" key="3">
    <source>
        <dbReference type="Proteomes" id="UP001293254"/>
    </source>
</evidence>
<evidence type="ECO:0000256" key="1">
    <source>
        <dbReference type="SAM" id="MobiDB-lite"/>
    </source>
</evidence>
<comment type="caution">
    <text evidence="2">The sequence shown here is derived from an EMBL/GenBank/DDBJ whole genome shotgun (WGS) entry which is preliminary data.</text>
</comment>
<reference evidence="2" key="2">
    <citation type="journal article" date="2024" name="Plant">
        <title>Genomic evolution and insights into agronomic trait innovations of Sesamum species.</title>
        <authorList>
            <person name="Miao H."/>
            <person name="Wang L."/>
            <person name="Qu L."/>
            <person name="Liu H."/>
            <person name="Sun Y."/>
            <person name="Le M."/>
            <person name="Wang Q."/>
            <person name="Wei S."/>
            <person name="Zheng Y."/>
            <person name="Lin W."/>
            <person name="Duan Y."/>
            <person name="Cao H."/>
            <person name="Xiong S."/>
            <person name="Wang X."/>
            <person name="Wei L."/>
            <person name="Li C."/>
            <person name="Ma Q."/>
            <person name="Ju M."/>
            <person name="Zhao R."/>
            <person name="Li G."/>
            <person name="Mu C."/>
            <person name="Tian Q."/>
            <person name="Mei H."/>
            <person name="Zhang T."/>
            <person name="Gao T."/>
            <person name="Zhang H."/>
        </authorList>
    </citation>
    <scope>NUCLEOTIDE SEQUENCE</scope>
    <source>
        <strain evidence="2">3651</strain>
    </source>
</reference>
<name>A0AAE1XNP2_9LAMI</name>
<proteinExistence type="predicted"/>
<feature type="region of interest" description="Disordered" evidence="1">
    <location>
        <begin position="175"/>
        <end position="196"/>
    </location>
</feature>
<gene>
    <name evidence="2" type="ORF">Salat_2581600</name>
</gene>
<dbReference type="AlphaFoldDB" id="A0AAE1XNP2"/>
<organism evidence="2 3">
    <name type="scientific">Sesamum alatum</name>
    <dbReference type="NCBI Taxonomy" id="300844"/>
    <lineage>
        <taxon>Eukaryota</taxon>
        <taxon>Viridiplantae</taxon>
        <taxon>Streptophyta</taxon>
        <taxon>Embryophyta</taxon>
        <taxon>Tracheophyta</taxon>
        <taxon>Spermatophyta</taxon>
        <taxon>Magnoliopsida</taxon>
        <taxon>eudicotyledons</taxon>
        <taxon>Gunneridae</taxon>
        <taxon>Pentapetalae</taxon>
        <taxon>asterids</taxon>
        <taxon>lamiids</taxon>
        <taxon>Lamiales</taxon>
        <taxon>Pedaliaceae</taxon>
        <taxon>Sesamum</taxon>
    </lineage>
</organism>
<feature type="region of interest" description="Disordered" evidence="1">
    <location>
        <begin position="116"/>
        <end position="141"/>
    </location>
</feature>
<accession>A0AAE1XNP2</accession>